<feature type="coiled-coil region" evidence="5">
    <location>
        <begin position="25"/>
        <end position="57"/>
    </location>
</feature>
<comment type="subcellular location">
    <subcellularLocation>
        <location evidence="1">Cytoplasm</location>
        <location evidence="1">Nucleoid</location>
    </subcellularLocation>
</comment>
<dbReference type="InterPro" id="IPR027444">
    <property type="entry name" value="H-NS_C_dom"/>
</dbReference>
<keyword evidence="3" id="KW-0963">Cytoplasm</keyword>
<evidence type="ECO:0000256" key="3">
    <source>
        <dbReference type="ARBA" id="ARBA00022490"/>
    </source>
</evidence>
<dbReference type="SMART" id="SM00528">
    <property type="entry name" value="HNS"/>
    <property type="match status" value="1"/>
</dbReference>
<dbReference type="SUPFAM" id="SSF81273">
    <property type="entry name" value="H-NS histone-like proteins"/>
    <property type="match status" value="1"/>
</dbReference>
<dbReference type="GO" id="GO:0032993">
    <property type="term" value="C:protein-DNA complex"/>
    <property type="evidence" value="ECO:0007669"/>
    <property type="project" value="TreeGrafter"/>
</dbReference>
<evidence type="ECO:0000256" key="1">
    <source>
        <dbReference type="ARBA" id="ARBA00004453"/>
    </source>
</evidence>
<dbReference type="EMBL" id="FOVE01000014">
    <property type="protein sequence ID" value="SFN66551.1"/>
    <property type="molecule type" value="Genomic_DNA"/>
</dbReference>
<comment type="similarity">
    <text evidence="2">Belongs to the histone-like protein H-NS family.</text>
</comment>
<dbReference type="STRING" id="83765.SAMN05660284_02009"/>
<evidence type="ECO:0000313" key="8">
    <source>
        <dbReference type="Proteomes" id="UP000242869"/>
    </source>
</evidence>
<dbReference type="AlphaFoldDB" id="A0A1I5AVZ2"/>
<name>A0A1I5AVZ2_9NEIS</name>
<accession>A0A1I5AVZ2</accession>
<dbReference type="GO" id="GO:0000976">
    <property type="term" value="F:transcription cis-regulatory region binding"/>
    <property type="evidence" value="ECO:0007669"/>
    <property type="project" value="TreeGrafter"/>
</dbReference>
<keyword evidence="8" id="KW-1185">Reference proteome</keyword>
<gene>
    <name evidence="7" type="ORF">SAMN05660284_02009</name>
</gene>
<dbReference type="GO" id="GO:0005829">
    <property type="term" value="C:cytosol"/>
    <property type="evidence" value="ECO:0007669"/>
    <property type="project" value="TreeGrafter"/>
</dbReference>
<feature type="domain" description="DNA-binding protein H-NS-like C-terminal" evidence="6">
    <location>
        <begin position="71"/>
        <end position="119"/>
    </location>
</feature>
<reference evidence="8" key="1">
    <citation type="submission" date="2016-10" db="EMBL/GenBank/DDBJ databases">
        <authorList>
            <person name="Varghese N."/>
            <person name="Submissions S."/>
        </authorList>
    </citation>
    <scope>NUCLEOTIDE SEQUENCE [LARGE SCALE GENOMIC DNA]</scope>
    <source>
        <strain evidence="8">DSM 6150</strain>
    </source>
</reference>
<dbReference type="GO" id="GO:0001217">
    <property type="term" value="F:DNA-binding transcription repressor activity"/>
    <property type="evidence" value="ECO:0007669"/>
    <property type="project" value="TreeGrafter"/>
</dbReference>
<dbReference type="PANTHER" id="PTHR38097">
    <property type="match status" value="1"/>
</dbReference>
<evidence type="ECO:0000256" key="4">
    <source>
        <dbReference type="ARBA" id="ARBA00023125"/>
    </source>
</evidence>
<dbReference type="Pfam" id="PF00816">
    <property type="entry name" value="Histone_HNS"/>
    <property type="match status" value="1"/>
</dbReference>
<dbReference type="Proteomes" id="UP000242869">
    <property type="component" value="Unassembled WGS sequence"/>
</dbReference>
<dbReference type="GO" id="GO:0009295">
    <property type="term" value="C:nucleoid"/>
    <property type="evidence" value="ECO:0007669"/>
    <property type="project" value="UniProtKB-SubCell"/>
</dbReference>
<dbReference type="GO" id="GO:0003681">
    <property type="term" value="F:bent DNA binding"/>
    <property type="evidence" value="ECO:0007669"/>
    <property type="project" value="TreeGrafter"/>
</dbReference>
<evidence type="ECO:0000256" key="2">
    <source>
        <dbReference type="ARBA" id="ARBA00010610"/>
    </source>
</evidence>
<dbReference type="GO" id="GO:0003680">
    <property type="term" value="F:minor groove of adenine-thymine-rich DNA binding"/>
    <property type="evidence" value="ECO:0007669"/>
    <property type="project" value="TreeGrafter"/>
</dbReference>
<dbReference type="Gene3D" id="4.10.430.10">
    <property type="entry name" value="Histone-like protein H-NS, C-terminal domain"/>
    <property type="match status" value="1"/>
</dbReference>
<protein>
    <submittedName>
        <fullName evidence="7">DNA-binding protein H-NS</fullName>
    </submittedName>
</protein>
<dbReference type="InterPro" id="IPR037150">
    <property type="entry name" value="H-NS_C_dom_sf"/>
</dbReference>
<sequence>MRKFLRLIYMEHAVIDISTLSLIELAELKKQIDVEIVKRKETEKQNLRTEIQRMAANAGMTLNEILSGLDKKPRKQANAGIAQFRNPADAEQTWTGRGRKPQWVLDWLASGKNLDGLRI</sequence>
<evidence type="ECO:0000313" key="7">
    <source>
        <dbReference type="EMBL" id="SFN66551.1"/>
    </source>
</evidence>
<keyword evidence="4 7" id="KW-0238">DNA-binding</keyword>
<evidence type="ECO:0000259" key="6">
    <source>
        <dbReference type="SMART" id="SM00528"/>
    </source>
</evidence>
<evidence type="ECO:0000256" key="5">
    <source>
        <dbReference type="SAM" id="Coils"/>
    </source>
</evidence>
<organism evidence="7 8">
    <name type="scientific">Formivibrio citricus</name>
    <dbReference type="NCBI Taxonomy" id="83765"/>
    <lineage>
        <taxon>Bacteria</taxon>
        <taxon>Pseudomonadati</taxon>
        <taxon>Pseudomonadota</taxon>
        <taxon>Betaproteobacteria</taxon>
        <taxon>Neisseriales</taxon>
        <taxon>Chitinibacteraceae</taxon>
        <taxon>Formivibrio</taxon>
    </lineage>
</organism>
<proteinExistence type="inferred from homology"/>
<dbReference type="PANTHER" id="PTHR38097:SF2">
    <property type="entry name" value="DNA-BINDING PROTEIN STPA"/>
    <property type="match status" value="1"/>
</dbReference>
<keyword evidence="5" id="KW-0175">Coiled coil</keyword>